<dbReference type="STRING" id="402676.B6K795"/>
<reference evidence="1 3" key="1">
    <citation type="journal article" date="2011" name="Science">
        <title>Comparative functional genomics of the fission yeasts.</title>
        <authorList>
            <person name="Rhind N."/>
            <person name="Chen Z."/>
            <person name="Yassour M."/>
            <person name="Thompson D.A."/>
            <person name="Haas B.J."/>
            <person name="Habib N."/>
            <person name="Wapinski I."/>
            <person name="Roy S."/>
            <person name="Lin M.F."/>
            <person name="Heiman D.I."/>
            <person name="Young S.K."/>
            <person name="Furuya K."/>
            <person name="Guo Y."/>
            <person name="Pidoux A."/>
            <person name="Chen H.M."/>
            <person name="Robbertse B."/>
            <person name="Goldberg J.M."/>
            <person name="Aoki K."/>
            <person name="Bayne E.H."/>
            <person name="Berlin A.M."/>
            <person name="Desjardins C.A."/>
            <person name="Dobbs E."/>
            <person name="Dukaj L."/>
            <person name="Fan L."/>
            <person name="FitzGerald M.G."/>
            <person name="French C."/>
            <person name="Gujja S."/>
            <person name="Hansen K."/>
            <person name="Keifenheim D."/>
            <person name="Levin J.Z."/>
            <person name="Mosher R.A."/>
            <person name="Mueller C.A."/>
            <person name="Pfiffner J."/>
            <person name="Priest M."/>
            <person name="Russ C."/>
            <person name="Smialowska A."/>
            <person name="Swoboda P."/>
            <person name="Sykes S.M."/>
            <person name="Vaughn M."/>
            <person name="Vengrova S."/>
            <person name="Yoder R."/>
            <person name="Zeng Q."/>
            <person name="Allshire R."/>
            <person name="Baulcombe D."/>
            <person name="Birren B.W."/>
            <person name="Brown W."/>
            <person name="Ekwall K."/>
            <person name="Kellis M."/>
            <person name="Leatherwood J."/>
            <person name="Levin H."/>
            <person name="Margalit H."/>
            <person name="Martienssen R."/>
            <person name="Nieduszynski C.A."/>
            <person name="Spatafora J.W."/>
            <person name="Friedman N."/>
            <person name="Dalgaard J.Z."/>
            <person name="Baumann P."/>
            <person name="Niki H."/>
            <person name="Regev A."/>
            <person name="Nusbaum C."/>
        </authorList>
    </citation>
    <scope>NUCLEOTIDE SEQUENCE [LARGE SCALE GENOMIC DNA]</scope>
    <source>
        <strain evidence="3">yFS275 / FY16936</strain>
    </source>
</reference>
<dbReference type="InterPro" id="IPR053720">
    <property type="entry name" value="Psm_Assembly_Chaperone"/>
</dbReference>
<gene>
    <name evidence="2" type="primary">pac3</name>
    <name evidence="1" type="ORF">SJAG_04602</name>
</gene>
<dbReference type="OrthoDB" id="5593278at2759"/>
<keyword evidence="3" id="KW-1185">Reference proteome</keyword>
<dbReference type="HOGENOM" id="CLU_1876624_0_0_1"/>
<dbReference type="JaponicusDB" id="SJAG_04602">
    <property type="gene designation" value="pac3"/>
</dbReference>
<dbReference type="VEuPathDB" id="FungiDB:SJAG_04602"/>
<evidence type="ECO:0000313" key="2">
    <source>
        <dbReference type="JaponicusDB" id="SJAG_04602"/>
    </source>
</evidence>
<name>B6K795_SCHJY</name>
<sequence length="136" mass="14918">MFPTTKVSSFQVGNCTIQAVTMRFGDRFVVLLSTTGKVGQMFSIAHQRSMVRPVVRDLLPMSDLDVKCVLGNSQGPKFMWSQLLASQIASLLVHQQADSPAPVTRFLVGLHLPWSSDDDANGDLVRAVLEKVAEQC</sequence>
<dbReference type="Proteomes" id="UP000001744">
    <property type="component" value="Unassembled WGS sequence"/>
</dbReference>
<dbReference type="AlphaFoldDB" id="B6K795"/>
<evidence type="ECO:0008006" key="4">
    <source>
        <dbReference type="Google" id="ProtNLM"/>
    </source>
</evidence>
<dbReference type="RefSeq" id="XP_002175692.2">
    <property type="nucleotide sequence ID" value="XM_002175656.2"/>
</dbReference>
<accession>B6K795</accession>
<evidence type="ECO:0000313" key="3">
    <source>
        <dbReference type="Proteomes" id="UP000001744"/>
    </source>
</evidence>
<proteinExistence type="predicted"/>
<organism evidence="1 3">
    <name type="scientific">Schizosaccharomyces japonicus (strain yFS275 / FY16936)</name>
    <name type="common">Fission yeast</name>
    <dbReference type="NCBI Taxonomy" id="402676"/>
    <lineage>
        <taxon>Eukaryota</taxon>
        <taxon>Fungi</taxon>
        <taxon>Dikarya</taxon>
        <taxon>Ascomycota</taxon>
        <taxon>Taphrinomycotina</taxon>
        <taxon>Schizosaccharomycetes</taxon>
        <taxon>Schizosaccharomycetales</taxon>
        <taxon>Schizosaccharomycetaceae</taxon>
        <taxon>Schizosaccharomyces</taxon>
    </lineage>
</organism>
<dbReference type="GeneID" id="7049758"/>
<evidence type="ECO:0000313" key="1">
    <source>
        <dbReference type="EMBL" id="EEB09399.2"/>
    </source>
</evidence>
<dbReference type="Gene3D" id="3.30.230.90">
    <property type="match status" value="1"/>
</dbReference>
<dbReference type="OMA" id="NCLAMKF"/>
<dbReference type="EMBL" id="KE651168">
    <property type="protein sequence ID" value="EEB09399.2"/>
    <property type="molecule type" value="Genomic_DNA"/>
</dbReference>
<protein>
    <recommendedName>
        <fullName evidence="4">Proteasome assembly chaperone 3</fullName>
    </recommendedName>
</protein>